<dbReference type="SUPFAM" id="SSF57667">
    <property type="entry name" value="beta-beta-alpha zinc fingers"/>
    <property type="match status" value="1"/>
</dbReference>
<accession>A0A226F455</accession>
<evidence type="ECO:0000313" key="2">
    <source>
        <dbReference type="EMBL" id="OXA63696.1"/>
    </source>
</evidence>
<evidence type="ECO:0000313" key="3">
    <source>
        <dbReference type="Proteomes" id="UP000198287"/>
    </source>
</evidence>
<sequence length="315" mass="36565">MNGNRLNLQDVVGGEVFYLDPSTNLATTRTTEFLERDVYEIHQLFYQIWTDSNKVKRDFSLERAGYTALRSDEDTNRNVKICQRRRKTAQAPGPKKRLLANGCSYEDNITKGCTAEIENIFRVGLYSADAFTGIQIRHRARRLKGDDKGSLRPENGEIFIEANGTRDKLDRIIMNEIEKVRKLVKNEEIPLPMSTKKKVVGKIPPYVAKSTRRRLYCPRKDCVFVTIYARDLKDHEDKHDGVKRYGCDLCNKKFATQWYMKQHVKKGCEDRRKTEKKTPIRDMSAKRLSLRELDDMPSSSKRPALLDIRNQPNQS</sequence>
<dbReference type="OrthoDB" id="8922241at2759"/>
<dbReference type="InterPro" id="IPR036236">
    <property type="entry name" value="Znf_C2H2_sf"/>
</dbReference>
<proteinExistence type="predicted"/>
<name>A0A226F455_FOLCA</name>
<feature type="region of interest" description="Disordered" evidence="1">
    <location>
        <begin position="266"/>
        <end position="315"/>
    </location>
</feature>
<comment type="caution">
    <text evidence="2">The sequence shown here is derived from an EMBL/GenBank/DDBJ whole genome shotgun (WGS) entry which is preliminary data.</text>
</comment>
<dbReference type="EMBL" id="LNIX01000001">
    <property type="protein sequence ID" value="OXA63696.1"/>
    <property type="molecule type" value="Genomic_DNA"/>
</dbReference>
<dbReference type="Proteomes" id="UP000198287">
    <property type="component" value="Unassembled WGS sequence"/>
</dbReference>
<evidence type="ECO:0000256" key="1">
    <source>
        <dbReference type="SAM" id="MobiDB-lite"/>
    </source>
</evidence>
<dbReference type="AlphaFoldDB" id="A0A226F455"/>
<protein>
    <submittedName>
        <fullName evidence="2">Zinc finger protein ZXDC</fullName>
    </submittedName>
</protein>
<reference evidence="2 3" key="1">
    <citation type="submission" date="2015-12" db="EMBL/GenBank/DDBJ databases">
        <title>The genome of Folsomia candida.</title>
        <authorList>
            <person name="Faddeeva A."/>
            <person name="Derks M.F."/>
            <person name="Anvar Y."/>
            <person name="Smit S."/>
            <person name="Van Straalen N."/>
            <person name="Roelofs D."/>
        </authorList>
    </citation>
    <scope>NUCLEOTIDE SEQUENCE [LARGE SCALE GENOMIC DNA]</scope>
    <source>
        <strain evidence="2 3">VU population</strain>
        <tissue evidence="2">Whole body</tissue>
    </source>
</reference>
<gene>
    <name evidence="2" type="ORF">Fcan01_02150</name>
</gene>
<keyword evidence="3" id="KW-1185">Reference proteome</keyword>
<dbReference type="Gene3D" id="3.30.160.60">
    <property type="entry name" value="Classic Zinc Finger"/>
    <property type="match status" value="1"/>
</dbReference>
<organism evidence="2 3">
    <name type="scientific">Folsomia candida</name>
    <name type="common">Springtail</name>
    <dbReference type="NCBI Taxonomy" id="158441"/>
    <lineage>
        <taxon>Eukaryota</taxon>
        <taxon>Metazoa</taxon>
        <taxon>Ecdysozoa</taxon>
        <taxon>Arthropoda</taxon>
        <taxon>Hexapoda</taxon>
        <taxon>Collembola</taxon>
        <taxon>Entomobryomorpha</taxon>
        <taxon>Isotomoidea</taxon>
        <taxon>Isotomidae</taxon>
        <taxon>Proisotominae</taxon>
        <taxon>Folsomia</taxon>
    </lineage>
</organism>
<feature type="compositionally biased region" description="Basic and acidic residues" evidence="1">
    <location>
        <begin position="266"/>
        <end position="294"/>
    </location>
</feature>